<dbReference type="Proteomes" id="UP000295293">
    <property type="component" value="Unassembled WGS sequence"/>
</dbReference>
<dbReference type="RefSeq" id="WP_133817086.1">
    <property type="nucleotide sequence ID" value="NZ_SNZH01000002.1"/>
</dbReference>
<protein>
    <submittedName>
        <fullName evidence="1">Uncharacterized protein</fullName>
    </submittedName>
</protein>
<keyword evidence="2" id="KW-1185">Reference proteome</keyword>
<comment type="caution">
    <text evidence="1">The sequence shown here is derived from an EMBL/GenBank/DDBJ whole genome shotgun (WGS) entry which is preliminary data.</text>
</comment>
<proteinExistence type="predicted"/>
<name>A0A4R6Z6J6_9GAMM</name>
<evidence type="ECO:0000313" key="1">
    <source>
        <dbReference type="EMBL" id="TDR47352.1"/>
    </source>
</evidence>
<dbReference type="OrthoDB" id="6905143at2"/>
<reference evidence="1 2" key="1">
    <citation type="submission" date="2019-03" db="EMBL/GenBank/DDBJ databases">
        <title>Genomic Encyclopedia of Type Strains, Phase IV (KMG-IV): sequencing the most valuable type-strain genomes for metagenomic binning, comparative biology and taxonomic classification.</title>
        <authorList>
            <person name="Goeker M."/>
        </authorList>
    </citation>
    <scope>NUCLEOTIDE SEQUENCE [LARGE SCALE GENOMIC DNA]</scope>
    <source>
        <strain evidence="1 2">DSM 21667</strain>
    </source>
</reference>
<dbReference type="EMBL" id="SNZH01000002">
    <property type="protein sequence ID" value="TDR47352.1"/>
    <property type="molecule type" value="Genomic_DNA"/>
</dbReference>
<accession>A0A4R6Z6J6</accession>
<organism evidence="1 2">
    <name type="scientific">Tahibacter aquaticus</name>
    <dbReference type="NCBI Taxonomy" id="520092"/>
    <lineage>
        <taxon>Bacteria</taxon>
        <taxon>Pseudomonadati</taxon>
        <taxon>Pseudomonadota</taxon>
        <taxon>Gammaproteobacteria</taxon>
        <taxon>Lysobacterales</taxon>
        <taxon>Rhodanobacteraceae</taxon>
        <taxon>Tahibacter</taxon>
    </lineage>
</organism>
<evidence type="ECO:0000313" key="2">
    <source>
        <dbReference type="Proteomes" id="UP000295293"/>
    </source>
</evidence>
<sequence>MNETAKYRFLVKEGEPSRNGADDAPVFLSLEPADGELSVIKKGSLTMRLKPGTTVDEAQTLAQSIEKFVAVLSYQE</sequence>
<dbReference type="AlphaFoldDB" id="A0A4R6Z6J6"/>
<gene>
    <name evidence="1" type="ORF">DFR29_10211</name>
</gene>